<sequence length="173" mass="19352">MGVDMLLLDSKRVLGSRITMVLPNKNTDLQGRLFLNKTSTTHFYLDNECVAGASYLQSKEGSTSNPKVCAVKKIEPLTLAKLQRGFTSFTCVSCNEENITGVIRCYGNFEFCCFDTEITKLTNIRDADVPTSREVVDKTPGLGPSTKSTWMVAQKRSHRLTNLERSEAFKKKK</sequence>
<protein>
    <submittedName>
        <fullName evidence="1">Uncharacterized protein</fullName>
    </submittedName>
</protein>
<name>A0A0D3DSP4_BRAOL</name>
<dbReference type="EnsemblPlants" id="Bo8g082520.1">
    <property type="protein sequence ID" value="Bo8g082520.1"/>
    <property type="gene ID" value="Bo8g082520"/>
</dbReference>
<keyword evidence="2" id="KW-1185">Reference proteome</keyword>
<evidence type="ECO:0000313" key="1">
    <source>
        <dbReference type="EnsemblPlants" id="Bo8g082520.1"/>
    </source>
</evidence>
<dbReference type="STRING" id="109376.A0A0D3DSP4"/>
<evidence type="ECO:0000313" key="2">
    <source>
        <dbReference type="Proteomes" id="UP000032141"/>
    </source>
</evidence>
<dbReference type="AlphaFoldDB" id="A0A0D3DSP4"/>
<proteinExistence type="predicted"/>
<reference evidence="1" key="2">
    <citation type="submission" date="2015-03" db="UniProtKB">
        <authorList>
            <consortium name="EnsemblPlants"/>
        </authorList>
    </citation>
    <scope>IDENTIFICATION</scope>
</reference>
<accession>A0A0D3DSP4</accession>
<dbReference type="Proteomes" id="UP000032141">
    <property type="component" value="Chromosome C8"/>
</dbReference>
<dbReference type="HOGENOM" id="CLU_1549761_0_0_1"/>
<organism evidence="1 2">
    <name type="scientific">Brassica oleracea var. oleracea</name>
    <dbReference type="NCBI Taxonomy" id="109376"/>
    <lineage>
        <taxon>Eukaryota</taxon>
        <taxon>Viridiplantae</taxon>
        <taxon>Streptophyta</taxon>
        <taxon>Embryophyta</taxon>
        <taxon>Tracheophyta</taxon>
        <taxon>Spermatophyta</taxon>
        <taxon>Magnoliopsida</taxon>
        <taxon>eudicotyledons</taxon>
        <taxon>Gunneridae</taxon>
        <taxon>Pentapetalae</taxon>
        <taxon>rosids</taxon>
        <taxon>malvids</taxon>
        <taxon>Brassicales</taxon>
        <taxon>Brassicaceae</taxon>
        <taxon>Brassiceae</taxon>
        <taxon>Brassica</taxon>
    </lineage>
</organism>
<reference evidence="1 2" key="1">
    <citation type="journal article" date="2014" name="Genome Biol.">
        <title>Transcriptome and methylome profiling reveals relics of genome dominance in the mesopolyploid Brassica oleracea.</title>
        <authorList>
            <person name="Parkin I.A."/>
            <person name="Koh C."/>
            <person name="Tang H."/>
            <person name="Robinson S.J."/>
            <person name="Kagale S."/>
            <person name="Clarke W.E."/>
            <person name="Town C.D."/>
            <person name="Nixon J."/>
            <person name="Krishnakumar V."/>
            <person name="Bidwell S.L."/>
            <person name="Denoeud F."/>
            <person name="Belcram H."/>
            <person name="Links M.G."/>
            <person name="Just J."/>
            <person name="Clarke C."/>
            <person name="Bender T."/>
            <person name="Huebert T."/>
            <person name="Mason A.S."/>
            <person name="Pires J.C."/>
            <person name="Barker G."/>
            <person name="Moore J."/>
            <person name="Walley P.G."/>
            <person name="Manoli S."/>
            <person name="Batley J."/>
            <person name="Edwards D."/>
            <person name="Nelson M.N."/>
            <person name="Wang X."/>
            <person name="Paterson A.H."/>
            <person name="King G."/>
            <person name="Bancroft I."/>
            <person name="Chalhoub B."/>
            <person name="Sharpe A.G."/>
        </authorList>
    </citation>
    <scope>NUCLEOTIDE SEQUENCE</scope>
    <source>
        <strain evidence="1 2">cv. TO1000</strain>
    </source>
</reference>
<dbReference type="Gramene" id="Bo8g082520.1">
    <property type="protein sequence ID" value="Bo8g082520.1"/>
    <property type="gene ID" value="Bo8g082520"/>
</dbReference>